<reference evidence="2 3" key="1">
    <citation type="journal article" date="2020" name="Microb. Ecol.">
        <title>Ecogenomics of the Marine Benthic Filamentous Cyanobacterium Adonisia.</title>
        <authorList>
            <person name="Walter J.M."/>
            <person name="Coutinho F.H."/>
            <person name="Leomil L."/>
            <person name="Hargreaves P.I."/>
            <person name="Campeao M.E."/>
            <person name="Vieira V.V."/>
            <person name="Silva B.S."/>
            <person name="Fistarol G.O."/>
            <person name="Salomon P.S."/>
            <person name="Sawabe T."/>
            <person name="Mino S."/>
            <person name="Hosokawa M."/>
            <person name="Miyashita H."/>
            <person name="Maruyama F."/>
            <person name="van Verk M.C."/>
            <person name="Dutilh B.E."/>
            <person name="Thompson C.C."/>
            <person name="Thompson F.L."/>
        </authorList>
    </citation>
    <scope>NUCLEOTIDE SEQUENCE [LARGE SCALE GENOMIC DNA]</scope>
    <source>
        <strain evidence="2 3">CCMR0081</strain>
    </source>
</reference>
<evidence type="ECO:0000313" key="3">
    <source>
        <dbReference type="Proteomes" id="UP000481033"/>
    </source>
</evidence>
<dbReference type="EMBL" id="QXHD01000004">
    <property type="protein sequence ID" value="NEZ60376.1"/>
    <property type="molecule type" value="Genomic_DNA"/>
</dbReference>
<evidence type="ECO:0000313" key="2">
    <source>
        <dbReference type="EMBL" id="NEZ60376.1"/>
    </source>
</evidence>
<evidence type="ECO:0000256" key="1">
    <source>
        <dbReference type="SAM" id="Phobius"/>
    </source>
</evidence>
<gene>
    <name evidence="2" type="ORF">DXZ20_32980</name>
</gene>
<dbReference type="Proteomes" id="UP000481033">
    <property type="component" value="Unassembled WGS sequence"/>
</dbReference>
<accession>A0A6M0RW79</accession>
<organism evidence="2 3">
    <name type="scientific">Adonisia turfae CCMR0081</name>
    <dbReference type="NCBI Taxonomy" id="2292702"/>
    <lineage>
        <taxon>Bacteria</taxon>
        <taxon>Bacillati</taxon>
        <taxon>Cyanobacteriota</taxon>
        <taxon>Adonisia</taxon>
        <taxon>Adonisia turfae</taxon>
    </lineage>
</organism>
<keyword evidence="1" id="KW-1133">Transmembrane helix</keyword>
<feature type="transmembrane region" description="Helical" evidence="1">
    <location>
        <begin position="20"/>
        <end position="38"/>
    </location>
</feature>
<proteinExistence type="predicted"/>
<protein>
    <submittedName>
        <fullName evidence="2">Uncharacterized protein</fullName>
    </submittedName>
</protein>
<sequence length="241" mass="27123">MLKIWYRLCRAMQTHRTALLLNLAVIVPFALLTAYIKVSTILNGYSAGRTLRRSTGIDLLITLFSEPYSIPYEGILTEISEIVWCFPIALCFFTAHLLRHRQLRRYLSCFGIFLSLLLADDAFRITLILYSLLDVPKILMYGLYSSVGVAIAICFWRTILTTPYRLLLISGALLVFSAAADFLPIRGIGTPIMLEDGTKLLGLVNLSIYVWQSAKLALTKFPMANPPSNTSDRTGQLFQNF</sequence>
<comment type="caution">
    <text evidence="2">The sequence shown here is derived from an EMBL/GenBank/DDBJ whole genome shotgun (WGS) entry which is preliminary data.</text>
</comment>
<keyword evidence="3" id="KW-1185">Reference proteome</keyword>
<keyword evidence="1" id="KW-0812">Transmembrane</keyword>
<feature type="transmembrane region" description="Helical" evidence="1">
    <location>
        <begin position="138"/>
        <end position="159"/>
    </location>
</feature>
<feature type="transmembrane region" description="Helical" evidence="1">
    <location>
        <begin position="166"/>
        <end position="188"/>
    </location>
</feature>
<feature type="transmembrane region" description="Helical" evidence="1">
    <location>
        <begin position="79"/>
        <end position="98"/>
    </location>
</feature>
<keyword evidence="1" id="KW-0472">Membrane</keyword>
<feature type="transmembrane region" description="Helical" evidence="1">
    <location>
        <begin position="110"/>
        <end position="132"/>
    </location>
</feature>
<name>A0A6M0RW79_9CYAN</name>
<dbReference type="AlphaFoldDB" id="A0A6M0RW79"/>